<feature type="region of interest" description="Disordered" evidence="1">
    <location>
        <begin position="265"/>
        <end position="305"/>
    </location>
</feature>
<feature type="domain" description="OTU" evidence="3">
    <location>
        <begin position="102"/>
        <end position="212"/>
    </location>
</feature>
<feature type="compositionally biased region" description="Low complexity" evidence="1">
    <location>
        <begin position="274"/>
        <end position="291"/>
    </location>
</feature>
<evidence type="ECO:0000256" key="1">
    <source>
        <dbReference type="SAM" id="MobiDB-lite"/>
    </source>
</evidence>
<organism evidence="4 5">
    <name type="scientific">Pinctada imbricata</name>
    <name type="common">Atlantic pearl-oyster</name>
    <name type="synonym">Pinctada martensii</name>
    <dbReference type="NCBI Taxonomy" id="66713"/>
    <lineage>
        <taxon>Eukaryota</taxon>
        <taxon>Metazoa</taxon>
        <taxon>Spiralia</taxon>
        <taxon>Lophotrochozoa</taxon>
        <taxon>Mollusca</taxon>
        <taxon>Bivalvia</taxon>
        <taxon>Autobranchia</taxon>
        <taxon>Pteriomorphia</taxon>
        <taxon>Pterioida</taxon>
        <taxon>Pterioidea</taxon>
        <taxon>Pteriidae</taxon>
        <taxon>Pinctada</taxon>
    </lineage>
</organism>
<dbReference type="PANTHER" id="PTHR12419:SF7">
    <property type="entry name" value="OTU DOMAIN-CONTAINING PROTEIN 3"/>
    <property type="match status" value="1"/>
</dbReference>
<dbReference type="GO" id="GO:0004843">
    <property type="term" value="F:cysteine-type deubiquitinase activity"/>
    <property type="evidence" value="ECO:0007669"/>
    <property type="project" value="TreeGrafter"/>
</dbReference>
<keyword evidence="2" id="KW-0472">Membrane</keyword>
<dbReference type="InterPro" id="IPR003323">
    <property type="entry name" value="OTU_dom"/>
</dbReference>
<keyword evidence="2" id="KW-0812">Transmembrane</keyword>
<evidence type="ECO:0000313" key="5">
    <source>
        <dbReference type="Proteomes" id="UP001186944"/>
    </source>
</evidence>
<dbReference type="PANTHER" id="PTHR12419">
    <property type="entry name" value="OTU DOMAIN CONTAINING PROTEIN"/>
    <property type="match status" value="1"/>
</dbReference>
<keyword evidence="5" id="KW-1185">Reference proteome</keyword>
<dbReference type="EMBL" id="VSWD01000010">
    <property type="protein sequence ID" value="KAK3090057.1"/>
    <property type="molecule type" value="Genomic_DNA"/>
</dbReference>
<dbReference type="CDD" id="cd22755">
    <property type="entry name" value="OTU_CeDUB-like"/>
    <property type="match status" value="1"/>
</dbReference>
<dbReference type="InterPro" id="IPR038765">
    <property type="entry name" value="Papain-like_cys_pep_sf"/>
</dbReference>
<comment type="caution">
    <text evidence="4">The sequence shown here is derived from an EMBL/GenBank/DDBJ whole genome shotgun (WGS) entry which is preliminary data.</text>
</comment>
<reference evidence="4" key="1">
    <citation type="submission" date="2019-08" db="EMBL/GenBank/DDBJ databases">
        <title>The improved chromosome-level genome for the pearl oyster Pinctada fucata martensii using PacBio sequencing and Hi-C.</title>
        <authorList>
            <person name="Zheng Z."/>
        </authorList>
    </citation>
    <scope>NUCLEOTIDE SEQUENCE</scope>
    <source>
        <strain evidence="4">ZZ-2019</strain>
        <tissue evidence="4">Adductor muscle</tissue>
    </source>
</reference>
<evidence type="ECO:0000256" key="2">
    <source>
        <dbReference type="SAM" id="Phobius"/>
    </source>
</evidence>
<protein>
    <recommendedName>
        <fullName evidence="3">OTU domain-containing protein</fullName>
    </recommendedName>
</protein>
<dbReference type="GO" id="GO:0016579">
    <property type="term" value="P:protein deubiquitination"/>
    <property type="evidence" value="ECO:0007669"/>
    <property type="project" value="TreeGrafter"/>
</dbReference>
<dbReference type="Proteomes" id="UP001186944">
    <property type="component" value="Unassembled WGS sequence"/>
</dbReference>
<gene>
    <name evidence="4" type="ORF">FSP39_008864</name>
</gene>
<name>A0AA89C0X7_PINIB</name>
<dbReference type="InterPro" id="IPR050704">
    <property type="entry name" value="Peptidase_C85-like"/>
</dbReference>
<accession>A0AA89C0X7</accession>
<dbReference type="Pfam" id="PF02338">
    <property type="entry name" value="OTU"/>
    <property type="match status" value="1"/>
</dbReference>
<dbReference type="SUPFAM" id="SSF54001">
    <property type="entry name" value="Cysteine proteinases"/>
    <property type="match status" value="1"/>
</dbReference>
<evidence type="ECO:0000313" key="4">
    <source>
        <dbReference type="EMBL" id="KAK3090057.1"/>
    </source>
</evidence>
<dbReference type="AlphaFoldDB" id="A0AA89C0X7"/>
<evidence type="ECO:0000259" key="3">
    <source>
        <dbReference type="PROSITE" id="PS50802"/>
    </source>
</evidence>
<feature type="transmembrane region" description="Helical" evidence="2">
    <location>
        <begin position="241"/>
        <end position="257"/>
    </location>
</feature>
<dbReference type="Gene3D" id="3.90.70.80">
    <property type="match status" value="1"/>
</dbReference>
<sequence>MANIDKLLFHAEEILIREEINKLKDNSTLRRWATENNLFDHTIVRDKLAHQDRVADESESEDELIFMEEEPPKQPPRTLMWEEKIQICEDQSLIPALFETEEKEIQITPDGNCLFRAVSFAVTNTESNHRTLREKTCDYAVSNQEKFQSFLRPGFRSVDHYLKSKKMYQDGTWATEFEILVLAHMLGCNIYTGYNKKWIKTSGRFVDINKPCLDGAIILKGPQPRDQTTSKKTSTFPTTQTIIETFVFILMIVWGIVSRRGMPAPIRDRGHRAQPTTLQQRTQQPPTTPLRRSTRQRRAPIRLNL</sequence>
<keyword evidence="2" id="KW-1133">Transmembrane helix</keyword>
<dbReference type="PROSITE" id="PS50802">
    <property type="entry name" value="OTU"/>
    <property type="match status" value="1"/>
</dbReference>
<proteinExistence type="predicted"/>
<feature type="compositionally biased region" description="Basic residues" evidence="1">
    <location>
        <begin position="292"/>
        <end position="305"/>
    </location>
</feature>